<geneLocation type="plasmid" evidence="2 3">
    <name>unnamed1</name>
</geneLocation>
<dbReference type="CDD" id="cd00093">
    <property type="entry name" value="HTH_XRE"/>
    <property type="match status" value="1"/>
</dbReference>
<evidence type="ECO:0000313" key="2">
    <source>
        <dbReference type="EMBL" id="QEW08723.1"/>
    </source>
</evidence>
<keyword evidence="2" id="KW-0614">Plasmid</keyword>
<dbReference type="RefSeq" id="WP_041646689.1">
    <property type="nucleotide sequence ID" value="NZ_CP044223.1"/>
</dbReference>
<feature type="domain" description="HTH cro/C1-type" evidence="1">
    <location>
        <begin position="10"/>
        <end position="64"/>
    </location>
</feature>
<dbReference type="GO" id="GO:0003677">
    <property type="term" value="F:DNA binding"/>
    <property type="evidence" value="ECO:0007669"/>
    <property type="project" value="InterPro"/>
</dbReference>
<evidence type="ECO:0000313" key="3">
    <source>
        <dbReference type="Proteomes" id="UP000325606"/>
    </source>
</evidence>
<dbReference type="SMART" id="SM00530">
    <property type="entry name" value="HTH_XRE"/>
    <property type="match status" value="1"/>
</dbReference>
<protein>
    <submittedName>
        <fullName evidence="2">Transcriptional regulator</fullName>
    </submittedName>
</protein>
<reference evidence="2 3" key="1">
    <citation type="submission" date="2019-09" db="EMBL/GenBank/DDBJ databases">
        <title>Nitrincola iocasae sp. nov., a bacterium isolated from the sediment collected at a cold seep field in South China Sea.</title>
        <authorList>
            <person name="Zhang H."/>
            <person name="Wang H."/>
            <person name="Li C."/>
        </authorList>
    </citation>
    <scope>NUCLEOTIDE SEQUENCE [LARGE SCALE GENOMIC DNA]</scope>
    <source>
        <strain evidence="2 3">KXZD1103</strain>
        <plasmid evidence="2 3">unnamed1</plasmid>
    </source>
</reference>
<dbReference type="SUPFAM" id="SSF47413">
    <property type="entry name" value="lambda repressor-like DNA-binding domains"/>
    <property type="match status" value="1"/>
</dbReference>
<dbReference type="Pfam" id="PF01381">
    <property type="entry name" value="HTH_3"/>
    <property type="match status" value="1"/>
</dbReference>
<dbReference type="Proteomes" id="UP000325606">
    <property type="component" value="Plasmid unnamed1"/>
</dbReference>
<gene>
    <name evidence="2" type="ORF">F5I99_19265</name>
</gene>
<dbReference type="NCBIfam" id="NF010465">
    <property type="entry name" value="PRK13890.1"/>
    <property type="match status" value="1"/>
</dbReference>
<dbReference type="EMBL" id="CP044223">
    <property type="protein sequence ID" value="QEW08723.1"/>
    <property type="molecule type" value="Genomic_DNA"/>
</dbReference>
<dbReference type="KEGG" id="nik:F5I99_19265"/>
<dbReference type="InterPro" id="IPR001387">
    <property type="entry name" value="Cro/C1-type_HTH"/>
</dbReference>
<keyword evidence="3" id="KW-1185">Reference proteome</keyword>
<dbReference type="AlphaFoldDB" id="A0A5J6LJW3"/>
<organism evidence="2 3">
    <name type="scientific">Nitrincola iocasae</name>
    <dbReference type="NCBI Taxonomy" id="2614693"/>
    <lineage>
        <taxon>Bacteria</taxon>
        <taxon>Pseudomonadati</taxon>
        <taxon>Pseudomonadota</taxon>
        <taxon>Gammaproteobacteria</taxon>
        <taxon>Oceanospirillales</taxon>
        <taxon>Oceanospirillaceae</taxon>
        <taxon>Nitrincola</taxon>
    </lineage>
</organism>
<evidence type="ECO:0000259" key="1">
    <source>
        <dbReference type="PROSITE" id="PS50943"/>
    </source>
</evidence>
<sequence length="127" mass="14244">MYNFIFFTNVLRILDERHMTKNELAERSGVSISFLSDLTTGKANPSLKVMEAIAAALETPLPLLLESTDLDRAALDALAGGKMPNSLPAGYERVCAVLPEHRAFQVKKWGEETRKKLRDMDTTQKDY</sequence>
<accession>A0A5J6LJW3</accession>
<proteinExistence type="predicted"/>
<dbReference type="PROSITE" id="PS50943">
    <property type="entry name" value="HTH_CROC1"/>
    <property type="match status" value="1"/>
</dbReference>
<name>A0A5J6LJW3_9GAMM</name>
<dbReference type="Gene3D" id="1.10.260.40">
    <property type="entry name" value="lambda repressor-like DNA-binding domains"/>
    <property type="match status" value="1"/>
</dbReference>
<dbReference type="InterPro" id="IPR010982">
    <property type="entry name" value="Lambda_DNA-bd_dom_sf"/>
</dbReference>